<sequence length="76" mass="8865">MVKKSSFKIKNSANSVKDTQTLHYDSFSEEQEEFSSLREDSIVMANSNPTRKIPADLEYLVPRYIENSKLTVQFFR</sequence>
<evidence type="ECO:0000313" key="1">
    <source>
        <dbReference type="EMBL" id="RKF57210.1"/>
    </source>
</evidence>
<dbReference type="Proteomes" id="UP000283383">
    <property type="component" value="Unassembled WGS sequence"/>
</dbReference>
<dbReference type="EMBL" id="MCBQ01019018">
    <property type="protein sequence ID" value="RKF57210.1"/>
    <property type="molecule type" value="Genomic_DNA"/>
</dbReference>
<accession>A0A420HIH5</accession>
<protein>
    <submittedName>
        <fullName evidence="1">Uncharacterized protein</fullName>
    </submittedName>
</protein>
<comment type="caution">
    <text evidence="1">The sequence shown here is derived from an EMBL/GenBank/DDBJ whole genome shotgun (WGS) entry which is preliminary data.</text>
</comment>
<evidence type="ECO:0000313" key="2">
    <source>
        <dbReference type="Proteomes" id="UP000283383"/>
    </source>
</evidence>
<dbReference type="AlphaFoldDB" id="A0A420HIH5"/>
<organism evidence="1 2">
    <name type="scientific">Golovinomyces cichoracearum</name>
    <dbReference type="NCBI Taxonomy" id="62708"/>
    <lineage>
        <taxon>Eukaryota</taxon>
        <taxon>Fungi</taxon>
        <taxon>Dikarya</taxon>
        <taxon>Ascomycota</taxon>
        <taxon>Pezizomycotina</taxon>
        <taxon>Leotiomycetes</taxon>
        <taxon>Erysiphales</taxon>
        <taxon>Erysiphaceae</taxon>
        <taxon>Golovinomyces</taxon>
    </lineage>
</organism>
<reference evidence="1 2" key="1">
    <citation type="journal article" date="2018" name="BMC Genomics">
        <title>Comparative genome analyses reveal sequence features reflecting distinct modes of host-adaptation between dicot and monocot powdery mildew.</title>
        <authorList>
            <person name="Wu Y."/>
            <person name="Ma X."/>
            <person name="Pan Z."/>
            <person name="Kale S.D."/>
            <person name="Song Y."/>
            <person name="King H."/>
            <person name="Zhang Q."/>
            <person name="Presley C."/>
            <person name="Deng X."/>
            <person name="Wei C.I."/>
            <person name="Xiao S."/>
        </authorList>
    </citation>
    <scope>NUCLEOTIDE SEQUENCE [LARGE SCALE GENOMIC DNA]</scope>
    <source>
        <strain evidence="1">UMSG3</strain>
    </source>
</reference>
<name>A0A420HIH5_9PEZI</name>
<keyword evidence="2" id="KW-1185">Reference proteome</keyword>
<proteinExistence type="predicted"/>
<gene>
    <name evidence="1" type="ORF">GcM3_190065</name>
</gene>